<feature type="region of interest" description="Disordered" evidence="1">
    <location>
        <begin position="272"/>
        <end position="299"/>
    </location>
</feature>
<name>A0ABQ8EZJ2_9FUNG</name>
<evidence type="ECO:0000313" key="4">
    <source>
        <dbReference type="EMBL" id="KAH6589408.1"/>
    </source>
</evidence>
<evidence type="ECO:0000259" key="3">
    <source>
        <dbReference type="PROSITE" id="PS51233"/>
    </source>
</evidence>
<protein>
    <recommendedName>
        <fullName evidence="3">VWFD domain-containing protein</fullName>
    </recommendedName>
</protein>
<comment type="caution">
    <text evidence="4">The sequence shown here is derived from an EMBL/GenBank/DDBJ whole genome shotgun (WGS) entry which is preliminary data.</text>
</comment>
<keyword evidence="5" id="KW-1185">Reference proteome</keyword>
<proteinExistence type="predicted"/>
<feature type="chain" id="PRO_5045868121" description="VWFD domain-containing protein" evidence="2">
    <location>
        <begin position="21"/>
        <end position="342"/>
    </location>
</feature>
<dbReference type="InterPro" id="IPR001846">
    <property type="entry name" value="VWF_type-D"/>
</dbReference>
<evidence type="ECO:0000256" key="1">
    <source>
        <dbReference type="SAM" id="MobiDB-lite"/>
    </source>
</evidence>
<reference evidence="4 5" key="1">
    <citation type="submission" date="2021-02" db="EMBL/GenBank/DDBJ databases">
        <title>Variation within the Batrachochytrium salamandrivorans European outbreak.</title>
        <authorList>
            <person name="Kelly M."/>
            <person name="Pasmans F."/>
            <person name="Shea T.P."/>
            <person name="Munoz J.F."/>
            <person name="Carranza S."/>
            <person name="Cuomo C.A."/>
            <person name="Martel A."/>
        </authorList>
    </citation>
    <scope>NUCLEOTIDE SEQUENCE [LARGE SCALE GENOMIC DNA]</scope>
    <source>
        <strain evidence="4 5">AMFP18/2</strain>
    </source>
</reference>
<dbReference type="Proteomes" id="UP001648503">
    <property type="component" value="Unassembled WGS sequence"/>
</dbReference>
<gene>
    <name evidence="4" type="ORF">BASA50_010062</name>
</gene>
<keyword evidence="2" id="KW-0732">Signal</keyword>
<sequence>MLSRLITTFLCAAAIGSVSGAFLTFDPEYIIVEDIEETISFSAKLNSKPTEEVTVYFENPLMPMSTCMIVFNPDNWDAPQQIIAVPAPVFVGSSDLPGPLAFNSPLLAKAVTAGSLPAELSNTDTLEFIRGDAYPNRCSIKKDKVSTFDEIYFLFSKPGWYTMSSTRDIEVQVFMDECTAGLLCIKKVLVQYGPTVMIMDVSGPVKSISEYSPTYVTSSTNGLRYAPGPYSNDHIFYFPYGSRLDVIVIDDGGIMSLDVGMFLDSGYPSPGGLCNKPRPRSPENKLIGPDGKSYSRSSRSKAVGFTDSWRVKDEDVLTNSGARTLNLPVQQPGTVCTFPVSS</sequence>
<feature type="domain" description="VWFD" evidence="3">
    <location>
        <begin position="136"/>
        <end position="317"/>
    </location>
</feature>
<feature type="signal peptide" evidence="2">
    <location>
        <begin position="1"/>
        <end position="20"/>
    </location>
</feature>
<dbReference type="PROSITE" id="PS51233">
    <property type="entry name" value="VWFD"/>
    <property type="match status" value="1"/>
</dbReference>
<organism evidence="4 5">
    <name type="scientific">Batrachochytrium salamandrivorans</name>
    <dbReference type="NCBI Taxonomy" id="1357716"/>
    <lineage>
        <taxon>Eukaryota</taxon>
        <taxon>Fungi</taxon>
        <taxon>Fungi incertae sedis</taxon>
        <taxon>Chytridiomycota</taxon>
        <taxon>Chytridiomycota incertae sedis</taxon>
        <taxon>Chytridiomycetes</taxon>
        <taxon>Rhizophydiales</taxon>
        <taxon>Rhizophydiales incertae sedis</taxon>
        <taxon>Batrachochytrium</taxon>
    </lineage>
</organism>
<accession>A0ABQ8EZJ2</accession>
<evidence type="ECO:0000313" key="5">
    <source>
        <dbReference type="Proteomes" id="UP001648503"/>
    </source>
</evidence>
<dbReference type="EMBL" id="JAFCIX010000464">
    <property type="protein sequence ID" value="KAH6589408.1"/>
    <property type="molecule type" value="Genomic_DNA"/>
</dbReference>
<evidence type="ECO:0000256" key="2">
    <source>
        <dbReference type="SAM" id="SignalP"/>
    </source>
</evidence>